<keyword evidence="4" id="KW-0805">Transcription regulation</keyword>
<evidence type="ECO:0000256" key="2">
    <source>
        <dbReference type="ARBA" id="ARBA00022741"/>
    </source>
</evidence>
<dbReference type="Gene3D" id="1.10.8.60">
    <property type="match status" value="1"/>
</dbReference>
<evidence type="ECO:0000256" key="7">
    <source>
        <dbReference type="ARBA" id="ARBA00024867"/>
    </source>
</evidence>
<evidence type="ECO:0000256" key="3">
    <source>
        <dbReference type="ARBA" id="ARBA00022840"/>
    </source>
</evidence>
<dbReference type="Gene3D" id="1.10.10.60">
    <property type="entry name" value="Homeodomain-like"/>
    <property type="match status" value="1"/>
</dbReference>
<accession>A0A9J6P6U1</accession>
<dbReference type="GO" id="GO:0043565">
    <property type="term" value="F:sequence-specific DNA binding"/>
    <property type="evidence" value="ECO:0007669"/>
    <property type="project" value="InterPro"/>
</dbReference>
<dbReference type="PROSITE" id="PS00676">
    <property type="entry name" value="SIGMA54_INTERACT_2"/>
    <property type="match status" value="1"/>
</dbReference>
<keyword evidence="12" id="KW-1185">Reference proteome</keyword>
<dbReference type="PANTHER" id="PTHR32071:SF57">
    <property type="entry name" value="C4-DICARBOXYLATE TRANSPORT TRANSCRIPTIONAL REGULATORY PROTEIN DCTD"/>
    <property type="match status" value="1"/>
</dbReference>
<dbReference type="InterPro" id="IPR025943">
    <property type="entry name" value="Sigma_54_int_dom_ATP-bd_2"/>
</dbReference>
<dbReference type="SUPFAM" id="SSF52172">
    <property type="entry name" value="CheY-like"/>
    <property type="match status" value="1"/>
</dbReference>
<evidence type="ECO:0000256" key="8">
    <source>
        <dbReference type="PROSITE-ProRule" id="PRU00169"/>
    </source>
</evidence>
<evidence type="ECO:0000256" key="6">
    <source>
        <dbReference type="ARBA" id="ARBA00023163"/>
    </source>
</evidence>
<organism evidence="11 12">
    <name type="scientific">Oceanirhabdus seepicola</name>
    <dbReference type="NCBI Taxonomy" id="2828781"/>
    <lineage>
        <taxon>Bacteria</taxon>
        <taxon>Bacillati</taxon>
        <taxon>Bacillota</taxon>
        <taxon>Clostridia</taxon>
        <taxon>Eubacteriales</taxon>
        <taxon>Clostridiaceae</taxon>
        <taxon>Oceanirhabdus</taxon>
    </lineage>
</organism>
<dbReference type="SMART" id="SM00382">
    <property type="entry name" value="AAA"/>
    <property type="match status" value="1"/>
</dbReference>
<dbReference type="InterPro" id="IPR025662">
    <property type="entry name" value="Sigma_54_int_dom_ATP-bd_1"/>
</dbReference>
<dbReference type="PROSITE" id="PS50110">
    <property type="entry name" value="RESPONSE_REGULATORY"/>
    <property type="match status" value="1"/>
</dbReference>
<keyword evidence="2" id="KW-0547">Nucleotide-binding</keyword>
<evidence type="ECO:0000256" key="1">
    <source>
        <dbReference type="ARBA" id="ARBA00018672"/>
    </source>
</evidence>
<dbReference type="PROSITE" id="PS50045">
    <property type="entry name" value="SIGMA54_INTERACT_4"/>
    <property type="match status" value="1"/>
</dbReference>
<dbReference type="PROSITE" id="PS00675">
    <property type="entry name" value="SIGMA54_INTERACT_1"/>
    <property type="match status" value="1"/>
</dbReference>
<keyword evidence="8" id="KW-0597">Phosphoprotein</keyword>
<dbReference type="InterPro" id="IPR025944">
    <property type="entry name" value="Sigma_54_int_dom_CS"/>
</dbReference>
<dbReference type="EMBL" id="JAGSOJ010000003">
    <property type="protein sequence ID" value="MCM1991216.1"/>
    <property type="molecule type" value="Genomic_DNA"/>
</dbReference>
<dbReference type="GO" id="GO:0005524">
    <property type="term" value="F:ATP binding"/>
    <property type="evidence" value="ECO:0007669"/>
    <property type="project" value="UniProtKB-KW"/>
</dbReference>
<comment type="function">
    <text evidence="7">May play the central regulatory role in sporulation. It may be an element of the effector pathway responsible for the activation of sporulation genes in response to nutritional stress. Spo0A may act in concert with spo0H (a sigma factor) to control the expression of some genes that are critical to the sporulation process.</text>
</comment>
<name>A0A9J6P6U1_9CLOT</name>
<dbReference type="GO" id="GO:0000160">
    <property type="term" value="P:phosphorelay signal transduction system"/>
    <property type="evidence" value="ECO:0007669"/>
    <property type="project" value="InterPro"/>
</dbReference>
<dbReference type="Pfam" id="PF00072">
    <property type="entry name" value="Response_reg"/>
    <property type="match status" value="1"/>
</dbReference>
<dbReference type="Pfam" id="PF00158">
    <property type="entry name" value="Sigma54_activat"/>
    <property type="match status" value="1"/>
</dbReference>
<evidence type="ECO:0000259" key="10">
    <source>
        <dbReference type="PROSITE" id="PS50110"/>
    </source>
</evidence>
<dbReference type="InterPro" id="IPR003593">
    <property type="entry name" value="AAA+_ATPase"/>
</dbReference>
<dbReference type="PANTHER" id="PTHR32071">
    <property type="entry name" value="TRANSCRIPTIONAL REGULATORY PROTEIN"/>
    <property type="match status" value="1"/>
</dbReference>
<evidence type="ECO:0000256" key="4">
    <source>
        <dbReference type="ARBA" id="ARBA00023015"/>
    </source>
</evidence>
<dbReference type="CDD" id="cd00156">
    <property type="entry name" value="REC"/>
    <property type="match status" value="1"/>
</dbReference>
<comment type="caution">
    <text evidence="11">The sequence shown here is derived from an EMBL/GenBank/DDBJ whole genome shotgun (WGS) entry which is preliminary data.</text>
</comment>
<dbReference type="Pfam" id="PF25601">
    <property type="entry name" value="AAA_lid_14"/>
    <property type="match status" value="1"/>
</dbReference>
<dbReference type="InterPro" id="IPR001789">
    <property type="entry name" value="Sig_transdc_resp-reg_receiver"/>
</dbReference>
<gene>
    <name evidence="11" type="ORF">KDK92_15890</name>
</gene>
<protein>
    <recommendedName>
        <fullName evidence="1">Stage 0 sporulation protein A homolog</fullName>
    </recommendedName>
</protein>
<dbReference type="InterPro" id="IPR058031">
    <property type="entry name" value="AAA_lid_NorR"/>
</dbReference>
<feature type="domain" description="Sigma-54 factor interaction" evidence="9">
    <location>
        <begin position="134"/>
        <end position="363"/>
    </location>
</feature>
<feature type="modified residue" description="4-aspartylphosphate" evidence="8">
    <location>
        <position position="52"/>
    </location>
</feature>
<evidence type="ECO:0000259" key="9">
    <source>
        <dbReference type="PROSITE" id="PS50045"/>
    </source>
</evidence>
<dbReference type="GO" id="GO:0006355">
    <property type="term" value="P:regulation of DNA-templated transcription"/>
    <property type="evidence" value="ECO:0007669"/>
    <property type="project" value="InterPro"/>
</dbReference>
<dbReference type="Gene3D" id="3.40.50.2300">
    <property type="match status" value="1"/>
</dbReference>
<evidence type="ECO:0000256" key="5">
    <source>
        <dbReference type="ARBA" id="ARBA00023125"/>
    </source>
</evidence>
<dbReference type="FunFam" id="3.40.50.300:FF:000006">
    <property type="entry name" value="DNA-binding transcriptional regulator NtrC"/>
    <property type="match status" value="1"/>
</dbReference>
<dbReference type="Gene3D" id="3.40.50.300">
    <property type="entry name" value="P-loop containing nucleotide triphosphate hydrolases"/>
    <property type="match status" value="1"/>
</dbReference>
<evidence type="ECO:0000313" key="12">
    <source>
        <dbReference type="Proteomes" id="UP001056429"/>
    </source>
</evidence>
<dbReference type="SMART" id="SM00448">
    <property type="entry name" value="REC"/>
    <property type="match status" value="1"/>
</dbReference>
<dbReference type="InterPro" id="IPR009057">
    <property type="entry name" value="Homeodomain-like_sf"/>
</dbReference>
<keyword evidence="5" id="KW-0238">DNA-binding</keyword>
<dbReference type="RefSeq" id="WP_250860322.1">
    <property type="nucleotide sequence ID" value="NZ_JAGSOJ010000003.1"/>
</dbReference>
<reference evidence="11" key="1">
    <citation type="journal article" date="2021" name="mSystems">
        <title>Bacteria and Archaea Synergistically Convert Glycine Betaine to Biogenic Methane in the Formosa Cold Seep of the South China Sea.</title>
        <authorList>
            <person name="Li L."/>
            <person name="Zhang W."/>
            <person name="Zhang S."/>
            <person name="Song L."/>
            <person name="Sun Q."/>
            <person name="Zhang H."/>
            <person name="Xiang H."/>
            <person name="Dong X."/>
        </authorList>
    </citation>
    <scope>NUCLEOTIDE SEQUENCE</scope>
    <source>
        <strain evidence="11">ZWT</strain>
    </source>
</reference>
<dbReference type="InterPro" id="IPR002078">
    <property type="entry name" value="Sigma_54_int"/>
</dbReference>
<dbReference type="AlphaFoldDB" id="A0A9J6P6U1"/>
<dbReference type="CDD" id="cd00009">
    <property type="entry name" value="AAA"/>
    <property type="match status" value="1"/>
</dbReference>
<dbReference type="InterPro" id="IPR002197">
    <property type="entry name" value="HTH_Fis"/>
</dbReference>
<reference evidence="11" key="2">
    <citation type="submission" date="2021-04" db="EMBL/GenBank/DDBJ databases">
        <authorList>
            <person name="Dong X."/>
        </authorList>
    </citation>
    <scope>NUCLEOTIDE SEQUENCE</scope>
    <source>
        <strain evidence="11">ZWT</strain>
    </source>
</reference>
<dbReference type="SUPFAM" id="SSF46689">
    <property type="entry name" value="Homeodomain-like"/>
    <property type="match status" value="1"/>
</dbReference>
<evidence type="ECO:0000313" key="11">
    <source>
        <dbReference type="EMBL" id="MCM1991216.1"/>
    </source>
</evidence>
<feature type="domain" description="Response regulatory" evidence="10">
    <location>
        <begin position="3"/>
        <end position="117"/>
    </location>
</feature>
<dbReference type="SUPFAM" id="SSF52540">
    <property type="entry name" value="P-loop containing nucleoside triphosphate hydrolases"/>
    <property type="match status" value="1"/>
</dbReference>
<proteinExistence type="predicted"/>
<dbReference type="InterPro" id="IPR027417">
    <property type="entry name" value="P-loop_NTPase"/>
</dbReference>
<keyword evidence="6" id="KW-0804">Transcription</keyword>
<sequence length="444" mass="51046">MKKIYIVDDHEEISDLLKKVLEKENYNTTAFYDAYSVIEAVKADCPDLVLLDIQMPNMDGVEVLKNIKKLHSNIKVIIMTAYAEKQKSNFFFENGAVDFISKPFKLKDIRNIVSNVLSGKKMNNKEFLKEKGKVIGESAAIKKCINKALKLSNSDAPIMILGESGTGKEVLVDYIHYNSIRKHNGLIKINCAAIPCELLESELFGYDKGAFTGASVGKIGKIEAANEGTLFLDEICELDIKLQTKLLRILEYKTFERLGGNKQIESDFRIVCATNKDILKEVEEGRFREDLFYRINTFNINVPSLRERRDDIPLLVQHFIQLFRRDYVTIVKHVSDEVMDLLMKHNWPGNIRELKNVVQRMISIAREEVILREDLPSYLLTPKIESVCSRQICKYKMLTIEEVERHHIKSTLQNVNGDKKDAIKILGISEKTLYNKIKKYNMKL</sequence>
<dbReference type="InterPro" id="IPR011006">
    <property type="entry name" value="CheY-like_superfamily"/>
</dbReference>
<dbReference type="PROSITE" id="PS00688">
    <property type="entry name" value="SIGMA54_INTERACT_3"/>
    <property type="match status" value="1"/>
</dbReference>
<dbReference type="Proteomes" id="UP001056429">
    <property type="component" value="Unassembled WGS sequence"/>
</dbReference>
<dbReference type="Pfam" id="PF02954">
    <property type="entry name" value="HTH_8"/>
    <property type="match status" value="1"/>
</dbReference>
<keyword evidence="3" id="KW-0067">ATP-binding</keyword>